<gene>
    <name evidence="2" type="ORF">SORBI_3005G112033</name>
</gene>
<keyword evidence="3" id="KW-1185">Reference proteome</keyword>
<accession>A0A1Z5RIQ0</accession>
<dbReference type="AlphaFoldDB" id="A0A1Z5RIQ0"/>
<name>A0A1Z5RIQ0_SORBI</name>
<dbReference type="Gramene" id="OQU83421">
    <property type="protein sequence ID" value="OQU83421"/>
    <property type="gene ID" value="SORBI_3005G112033"/>
</dbReference>
<reference evidence="3" key="2">
    <citation type="journal article" date="2018" name="Plant J.">
        <title>The Sorghum bicolor reference genome: improved assembly, gene annotations, a transcriptome atlas, and signatures of genome organization.</title>
        <authorList>
            <person name="McCormick R.F."/>
            <person name="Truong S.K."/>
            <person name="Sreedasyam A."/>
            <person name="Jenkins J."/>
            <person name="Shu S."/>
            <person name="Sims D."/>
            <person name="Kennedy M."/>
            <person name="Amirebrahimi M."/>
            <person name="Weers B.D."/>
            <person name="McKinley B."/>
            <person name="Mattison A."/>
            <person name="Morishige D.T."/>
            <person name="Grimwood J."/>
            <person name="Schmutz J."/>
            <person name="Mullet J.E."/>
        </authorList>
    </citation>
    <scope>NUCLEOTIDE SEQUENCE [LARGE SCALE GENOMIC DNA]</scope>
    <source>
        <strain evidence="3">cv. BTx623</strain>
    </source>
</reference>
<protein>
    <submittedName>
        <fullName evidence="2">Uncharacterized protein</fullName>
    </submittedName>
</protein>
<evidence type="ECO:0000313" key="2">
    <source>
        <dbReference type="EMBL" id="OQU83421.1"/>
    </source>
</evidence>
<dbReference type="Proteomes" id="UP000000768">
    <property type="component" value="Chromosome 5"/>
</dbReference>
<evidence type="ECO:0000256" key="1">
    <source>
        <dbReference type="SAM" id="MobiDB-lite"/>
    </source>
</evidence>
<dbReference type="EMBL" id="CM000764">
    <property type="protein sequence ID" value="OQU83421.1"/>
    <property type="molecule type" value="Genomic_DNA"/>
</dbReference>
<feature type="region of interest" description="Disordered" evidence="1">
    <location>
        <begin position="1"/>
        <end position="43"/>
    </location>
</feature>
<organism evidence="2 3">
    <name type="scientific">Sorghum bicolor</name>
    <name type="common">Sorghum</name>
    <name type="synonym">Sorghum vulgare</name>
    <dbReference type="NCBI Taxonomy" id="4558"/>
    <lineage>
        <taxon>Eukaryota</taxon>
        <taxon>Viridiplantae</taxon>
        <taxon>Streptophyta</taxon>
        <taxon>Embryophyta</taxon>
        <taxon>Tracheophyta</taxon>
        <taxon>Spermatophyta</taxon>
        <taxon>Magnoliopsida</taxon>
        <taxon>Liliopsida</taxon>
        <taxon>Poales</taxon>
        <taxon>Poaceae</taxon>
        <taxon>PACMAD clade</taxon>
        <taxon>Panicoideae</taxon>
        <taxon>Andropogonodae</taxon>
        <taxon>Andropogoneae</taxon>
        <taxon>Sorghinae</taxon>
        <taxon>Sorghum</taxon>
    </lineage>
</organism>
<evidence type="ECO:0000313" key="3">
    <source>
        <dbReference type="Proteomes" id="UP000000768"/>
    </source>
</evidence>
<proteinExistence type="predicted"/>
<reference evidence="2 3" key="1">
    <citation type="journal article" date="2009" name="Nature">
        <title>The Sorghum bicolor genome and the diversification of grasses.</title>
        <authorList>
            <person name="Paterson A.H."/>
            <person name="Bowers J.E."/>
            <person name="Bruggmann R."/>
            <person name="Dubchak I."/>
            <person name="Grimwood J."/>
            <person name="Gundlach H."/>
            <person name="Haberer G."/>
            <person name="Hellsten U."/>
            <person name="Mitros T."/>
            <person name="Poliakov A."/>
            <person name="Schmutz J."/>
            <person name="Spannagl M."/>
            <person name="Tang H."/>
            <person name="Wang X."/>
            <person name="Wicker T."/>
            <person name="Bharti A.K."/>
            <person name="Chapman J."/>
            <person name="Feltus F.A."/>
            <person name="Gowik U."/>
            <person name="Grigoriev I.V."/>
            <person name="Lyons E."/>
            <person name="Maher C.A."/>
            <person name="Martis M."/>
            <person name="Narechania A."/>
            <person name="Otillar R.P."/>
            <person name="Penning B.W."/>
            <person name="Salamov A.A."/>
            <person name="Wang Y."/>
            <person name="Zhang L."/>
            <person name="Carpita N.C."/>
            <person name="Freeling M."/>
            <person name="Gingle A.R."/>
            <person name="Hash C.T."/>
            <person name="Keller B."/>
            <person name="Klein P."/>
            <person name="Kresovich S."/>
            <person name="McCann M.C."/>
            <person name="Ming R."/>
            <person name="Peterson D.G."/>
            <person name="Mehboob-ur-Rahman"/>
            <person name="Ware D."/>
            <person name="Westhoff P."/>
            <person name="Mayer K.F."/>
            <person name="Messing J."/>
            <person name="Rokhsar D.S."/>
        </authorList>
    </citation>
    <scope>NUCLEOTIDE SEQUENCE [LARGE SCALE GENOMIC DNA]</scope>
    <source>
        <strain evidence="3">cv. BTx623</strain>
    </source>
</reference>
<dbReference type="InParanoid" id="A0A1Z5RIQ0"/>
<sequence length="107" mass="11967">MFSLFKQHNEATHLAGTKSALPTQDEHSNGLCVDQTPSQDVEHVQQNVPQAELVSKQFTIQNSRLTRSNANKSVAPCDKGINELVKFITPQTLRNNAVAKKRQTKKR</sequence>